<gene>
    <name evidence="2" type="ORF">H7965_27145</name>
</gene>
<sequence length="324" mass="33857">MRPIPNRRTLLGAALALPVVARAQPSWPDRPVRILVGFSPGGFTDILARVMATALHARFGQPFLVENRIGATGIIAADAVAKSAPDGHTLLLAHPTASAIAPALAQRLPFDAVRAFAPVTLLARQPHLLLVKGDSPWRSLGDLIAEAKRKPGSITFASSGVGSVQHIQGEQFCLAAGIEAVHVPYRGSAPTMIDIANGQVHWAIDGVAVSAPLIEAGQLRALGTANATRIARWPDVPTFAEQGVQGVVPGSWFGMMAPAGTPPAIIASLAQATKAALELPEVMRAMRSASADPGGLSPEEFVAFLAKETDGYRALAARTRISLD</sequence>
<evidence type="ECO:0000256" key="1">
    <source>
        <dbReference type="ARBA" id="ARBA00006987"/>
    </source>
</evidence>
<dbReference type="PANTHER" id="PTHR42928">
    <property type="entry name" value="TRICARBOXYLATE-BINDING PROTEIN"/>
    <property type="match status" value="1"/>
</dbReference>
<evidence type="ECO:0000313" key="2">
    <source>
        <dbReference type="EMBL" id="MBC4018931.1"/>
    </source>
</evidence>
<dbReference type="PANTHER" id="PTHR42928:SF5">
    <property type="entry name" value="BLR1237 PROTEIN"/>
    <property type="match status" value="1"/>
</dbReference>
<dbReference type="SUPFAM" id="SSF53850">
    <property type="entry name" value="Periplasmic binding protein-like II"/>
    <property type="match status" value="1"/>
</dbReference>
<dbReference type="EMBL" id="JACOMF010000094">
    <property type="protein sequence ID" value="MBC4018931.1"/>
    <property type="molecule type" value="Genomic_DNA"/>
</dbReference>
<proteinExistence type="inferred from homology"/>
<dbReference type="CDD" id="cd07012">
    <property type="entry name" value="PBP2_Bug_TTT"/>
    <property type="match status" value="1"/>
</dbReference>
<dbReference type="Proteomes" id="UP000600101">
    <property type="component" value="Unassembled WGS sequence"/>
</dbReference>
<dbReference type="Pfam" id="PF03401">
    <property type="entry name" value="TctC"/>
    <property type="match status" value="1"/>
</dbReference>
<dbReference type="InterPro" id="IPR005064">
    <property type="entry name" value="BUG"/>
</dbReference>
<reference evidence="2" key="1">
    <citation type="submission" date="2020-08" db="EMBL/GenBank/DDBJ databases">
        <authorList>
            <person name="Hu Y."/>
            <person name="Nguyen S.V."/>
            <person name="Li F."/>
            <person name="Fanning S."/>
        </authorList>
    </citation>
    <scope>NUCLEOTIDE SEQUENCE</scope>
    <source>
        <strain evidence="2">SYSU D8009</strain>
    </source>
</reference>
<dbReference type="Gene3D" id="3.40.190.150">
    <property type="entry name" value="Bordetella uptake gene, domain 1"/>
    <property type="match status" value="1"/>
</dbReference>
<dbReference type="Gene3D" id="3.40.190.10">
    <property type="entry name" value="Periplasmic binding protein-like II"/>
    <property type="match status" value="1"/>
</dbReference>
<accession>A0A9X0R3K8</accession>
<comment type="similarity">
    <text evidence="1">Belongs to the UPF0065 (bug) family.</text>
</comment>
<comment type="caution">
    <text evidence="2">The sequence shown here is derived from an EMBL/GenBank/DDBJ whole genome shotgun (WGS) entry which is preliminary data.</text>
</comment>
<evidence type="ECO:0000313" key="3">
    <source>
        <dbReference type="Proteomes" id="UP000600101"/>
    </source>
</evidence>
<keyword evidence="3" id="KW-1185">Reference proteome</keyword>
<dbReference type="InterPro" id="IPR042100">
    <property type="entry name" value="Bug_dom1"/>
</dbReference>
<dbReference type="AlphaFoldDB" id="A0A9X0R3K8"/>
<dbReference type="RefSeq" id="WP_186773671.1">
    <property type="nucleotide sequence ID" value="NZ_JACOMF010000094.1"/>
</dbReference>
<organism evidence="2 3">
    <name type="scientific">Siccirubricoccus deserti</name>
    <dbReference type="NCBI Taxonomy" id="2013562"/>
    <lineage>
        <taxon>Bacteria</taxon>
        <taxon>Pseudomonadati</taxon>
        <taxon>Pseudomonadota</taxon>
        <taxon>Alphaproteobacteria</taxon>
        <taxon>Acetobacterales</taxon>
        <taxon>Roseomonadaceae</taxon>
        <taxon>Siccirubricoccus</taxon>
    </lineage>
</organism>
<dbReference type="PIRSF" id="PIRSF017082">
    <property type="entry name" value="YflP"/>
    <property type="match status" value="1"/>
</dbReference>
<name>A0A9X0R3K8_9PROT</name>
<protein>
    <submittedName>
        <fullName evidence="2">Tripartite tricarboxylate transporter substrate binding protein</fullName>
    </submittedName>
</protein>